<gene>
    <name evidence="2" type="ORF">HSB1_33890</name>
</gene>
<dbReference type="Proteomes" id="UP000007813">
    <property type="component" value="Unassembled WGS sequence"/>
</dbReference>
<feature type="transmembrane region" description="Helical" evidence="1">
    <location>
        <begin position="25"/>
        <end position="46"/>
    </location>
</feature>
<feature type="transmembrane region" description="Helical" evidence="1">
    <location>
        <begin position="52"/>
        <end position="80"/>
    </location>
</feature>
<proteinExistence type="predicted"/>
<evidence type="ECO:0000313" key="2">
    <source>
        <dbReference type="EMBL" id="EJN57972.1"/>
    </source>
</evidence>
<name>J3EUD0_9EURY</name>
<dbReference type="OrthoDB" id="291467at2157"/>
<protein>
    <submittedName>
        <fullName evidence="2">Uncharacterized protein</fullName>
    </submittedName>
</protein>
<keyword evidence="1" id="KW-0472">Membrane</keyword>
<accession>J3EUD0</accession>
<reference evidence="2 3" key="1">
    <citation type="journal article" date="2012" name="J. Bacteriol.">
        <title>Draft Genome Sequence of the Extremely Halophilic Archaeon Halogranum salarium B-1T.</title>
        <authorList>
            <person name="Kim K.K."/>
            <person name="Lee K.C."/>
            <person name="Lee J.S."/>
        </authorList>
    </citation>
    <scope>NUCLEOTIDE SEQUENCE [LARGE SCALE GENOMIC DNA]</scope>
    <source>
        <strain evidence="2 3">B-1</strain>
    </source>
</reference>
<keyword evidence="1" id="KW-0812">Transmembrane</keyword>
<evidence type="ECO:0000313" key="3">
    <source>
        <dbReference type="Proteomes" id="UP000007813"/>
    </source>
</evidence>
<organism evidence="2 3">
    <name type="scientific">Halogranum salarium B-1</name>
    <dbReference type="NCBI Taxonomy" id="1210908"/>
    <lineage>
        <taxon>Archaea</taxon>
        <taxon>Methanobacteriati</taxon>
        <taxon>Methanobacteriota</taxon>
        <taxon>Stenosarchaea group</taxon>
        <taxon>Halobacteria</taxon>
        <taxon>Halobacteriales</taxon>
        <taxon>Haloferacaceae</taxon>
    </lineage>
</organism>
<dbReference type="AlphaFoldDB" id="J3EUD0"/>
<comment type="caution">
    <text evidence="2">The sequence shown here is derived from an EMBL/GenBank/DDBJ whole genome shotgun (WGS) entry which is preliminary data.</text>
</comment>
<sequence length="94" mass="10534">MYYPEGGTRLDDEQGQQPVPVREQYICGCLAFVVTALVTSVLYSVLVSAVMGLGLVATSVLVIALTMAWFLLWELFVVVWEWRAGRLSRPNVQR</sequence>
<keyword evidence="1" id="KW-1133">Transmembrane helix</keyword>
<evidence type="ECO:0000256" key="1">
    <source>
        <dbReference type="SAM" id="Phobius"/>
    </source>
</evidence>
<dbReference type="EMBL" id="ALJD01000009">
    <property type="protein sequence ID" value="EJN57972.1"/>
    <property type="molecule type" value="Genomic_DNA"/>
</dbReference>
<dbReference type="RefSeq" id="WP_009376686.1">
    <property type="nucleotide sequence ID" value="NZ_ALJD01000009.1"/>
</dbReference>